<keyword evidence="2" id="KW-1185">Reference proteome</keyword>
<evidence type="ECO:0000313" key="1">
    <source>
        <dbReference type="EMBL" id="KAJ6639151.1"/>
    </source>
</evidence>
<evidence type="ECO:0000313" key="2">
    <source>
        <dbReference type="Proteomes" id="UP001151699"/>
    </source>
</evidence>
<proteinExistence type="predicted"/>
<feature type="non-terminal residue" evidence="1">
    <location>
        <position position="1"/>
    </location>
</feature>
<dbReference type="Proteomes" id="UP001151699">
    <property type="component" value="Chromosome X"/>
</dbReference>
<dbReference type="AlphaFoldDB" id="A0A9Q0S0C7"/>
<dbReference type="OrthoDB" id="310853at2759"/>
<comment type="caution">
    <text evidence="1">The sequence shown here is derived from an EMBL/GenBank/DDBJ whole genome shotgun (WGS) entry which is preliminary data.</text>
</comment>
<organism evidence="1 2">
    <name type="scientific">Pseudolycoriella hygida</name>
    <dbReference type="NCBI Taxonomy" id="35572"/>
    <lineage>
        <taxon>Eukaryota</taxon>
        <taxon>Metazoa</taxon>
        <taxon>Ecdysozoa</taxon>
        <taxon>Arthropoda</taxon>
        <taxon>Hexapoda</taxon>
        <taxon>Insecta</taxon>
        <taxon>Pterygota</taxon>
        <taxon>Neoptera</taxon>
        <taxon>Endopterygota</taxon>
        <taxon>Diptera</taxon>
        <taxon>Nematocera</taxon>
        <taxon>Sciaroidea</taxon>
        <taxon>Sciaridae</taxon>
        <taxon>Pseudolycoriella</taxon>
    </lineage>
</organism>
<protein>
    <submittedName>
        <fullName evidence="1">Uncharacterized protein</fullName>
    </submittedName>
</protein>
<sequence>EVWPENDCFGSASAAPEDEFILLHEIFTTNLGPDDSFLIALKEMVLVPLF</sequence>
<name>A0A9Q0S0C7_9DIPT</name>
<reference evidence="1" key="1">
    <citation type="submission" date="2022-07" db="EMBL/GenBank/DDBJ databases">
        <authorList>
            <person name="Trinca V."/>
            <person name="Uliana J.V.C."/>
            <person name="Torres T.T."/>
            <person name="Ward R.J."/>
            <person name="Monesi N."/>
        </authorList>
    </citation>
    <scope>NUCLEOTIDE SEQUENCE</scope>
    <source>
        <strain evidence="1">HSMRA1968</strain>
        <tissue evidence="1">Whole embryos</tissue>
    </source>
</reference>
<gene>
    <name evidence="1" type="ORF">Bhyg_11891</name>
</gene>
<dbReference type="EMBL" id="WJQU01000003">
    <property type="protein sequence ID" value="KAJ6639151.1"/>
    <property type="molecule type" value="Genomic_DNA"/>
</dbReference>
<accession>A0A9Q0S0C7</accession>